<evidence type="ECO:0000256" key="8">
    <source>
        <dbReference type="ARBA" id="ARBA00038436"/>
    </source>
</evidence>
<protein>
    <submittedName>
        <fullName evidence="11">TRAP transporter permease DctQ</fullName>
    </submittedName>
</protein>
<keyword evidence="4" id="KW-0997">Cell inner membrane</keyword>
<dbReference type="AlphaFoldDB" id="A0A3A9K3W6"/>
<comment type="similarity">
    <text evidence="8">Belongs to the TRAP transporter small permease family.</text>
</comment>
<keyword evidence="5 9" id="KW-0812">Transmembrane</keyword>
<sequence length="189" mass="21626">MKVLRWIDDHLEEVLLIIFSVTMVVAIALQVFMRHVMNSSLSWSEELARYCFIWLVYIGISYGVKKQRHIKVDVMLVLLKDKAKIVLNIVSNIIFLGFAIFVVIYGYDISKQLLGFGQTSPALHIPMGIVYLATPVGMGLTAIRIIQQLIKQFKALLGNEEFQVKTEQEVILENKEIQDQIEATENKKD</sequence>
<keyword evidence="3" id="KW-1003">Cell membrane</keyword>
<feature type="domain" description="Tripartite ATP-independent periplasmic transporters DctQ component" evidence="10">
    <location>
        <begin position="23"/>
        <end position="154"/>
    </location>
</feature>
<feature type="transmembrane region" description="Helical" evidence="9">
    <location>
        <begin position="47"/>
        <end position="64"/>
    </location>
</feature>
<feature type="transmembrane region" description="Helical" evidence="9">
    <location>
        <begin position="85"/>
        <end position="107"/>
    </location>
</feature>
<evidence type="ECO:0000313" key="11">
    <source>
        <dbReference type="EMBL" id="RKL65570.1"/>
    </source>
</evidence>
<feature type="transmembrane region" description="Helical" evidence="9">
    <location>
        <begin position="14"/>
        <end position="35"/>
    </location>
</feature>
<dbReference type="PANTHER" id="PTHR35011">
    <property type="entry name" value="2,3-DIKETO-L-GULONATE TRAP TRANSPORTER SMALL PERMEASE PROTEIN YIAM"/>
    <property type="match status" value="1"/>
</dbReference>
<keyword evidence="6 9" id="KW-1133">Transmembrane helix</keyword>
<evidence type="ECO:0000256" key="9">
    <source>
        <dbReference type="SAM" id="Phobius"/>
    </source>
</evidence>
<organism evidence="11 12">
    <name type="scientific">Salipaludibacillus neizhouensis</name>
    <dbReference type="NCBI Taxonomy" id="885475"/>
    <lineage>
        <taxon>Bacteria</taxon>
        <taxon>Bacillati</taxon>
        <taxon>Bacillota</taxon>
        <taxon>Bacilli</taxon>
        <taxon>Bacillales</taxon>
        <taxon>Bacillaceae</taxon>
    </lineage>
</organism>
<dbReference type="Pfam" id="PF04290">
    <property type="entry name" value="DctQ"/>
    <property type="match status" value="1"/>
</dbReference>
<dbReference type="GO" id="GO:0005886">
    <property type="term" value="C:plasma membrane"/>
    <property type="evidence" value="ECO:0007669"/>
    <property type="project" value="UniProtKB-SubCell"/>
</dbReference>
<accession>A0A3A9K3W6</accession>
<evidence type="ECO:0000256" key="5">
    <source>
        <dbReference type="ARBA" id="ARBA00022692"/>
    </source>
</evidence>
<dbReference type="GO" id="GO:0015740">
    <property type="term" value="P:C4-dicarboxylate transport"/>
    <property type="evidence" value="ECO:0007669"/>
    <property type="project" value="TreeGrafter"/>
</dbReference>
<dbReference type="GO" id="GO:0022857">
    <property type="term" value="F:transmembrane transporter activity"/>
    <property type="evidence" value="ECO:0007669"/>
    <property type="project" value="TreeGrafter"/>
</dbReference>
<evidence type="ECO:0000313" key="12">
    <source>
        <dbReference type="Proteomes" id="UP000281498"/>
    </source>
</evidence>
<evidence type="ECO:0000259" key="10">
    <source>
        <dbReference type="Pfam" id="PF04290"/>
    </source>
</evidence>
<dbReference type="OrthoDB" id="9815614at2"/>
<keyword evidence="7 9" id="KW-0472">Membrane</keyword>
<evidence type="ECO:0000256" key="6">
    <source>
        <dbReference type="ARBA" id="ARBA00022989"/>
    </source>
</evidence>
<keyword evidence="2" id="KW-0813">Transport</keyword>
<dbReference type="InterPro" id="IPR055348">
    <property type="entry name" value="DctQ"/>
</dbReference>
<reference evidence="11 12" key="1">
    <citation type="submission" date="2017-10" db="EMBL/GenBank/DDBJ databases">
        <title>Bacillus sp. nov., a halophilic bacterium isolated from a Keqin Lake.</title>
        <authorList>
            <person name="Wang H."/>
        </authorList>
    </citation>
    <scope>NUCLEOTIDE SEQUENCE [LARGE SCALE GENOMIC DNA]</scope>
    <source>
        <strain evidence="11 12">KCTC 13187</strain>
    </source>
</reference>
<comment type="subcellular location">
    <subcellularLocation>
        <location evidence="1">Cell inner membrane</location>
        <topology evidence="1">Multi-pass membrane protein</topology>
    </subcellularLocation>
</comment>
<dbReference type="EMBL" id="PDOE01000014">
    <property type="protein sequence ID" value="RKL65570.1"/>
    <property type="molecule type" value="Genomic_DNA"/>
</dbReference>
<feature type="transmembrane region" description="Helical" evidence="9">
    <location>
        <begin position="127"/>
        <end position="146"/>
    </location>
</feature>
<evidence type="ECO:0000256" key="3">
    <source>
        <dbReference type="ARBA" id="ARBA00022475"/>
    </source>
</evidence>
<name>A0A3A9K3W6_9BACI</name>
<dbReference type="InterPro" id="IPR007387">
    <property type="entry name" value="TRAP_DctQ"/>
</dbReference>
<comment type="caution">
    <text evidence="11">The sequence shown here is derived from an EMBL/GenBank/DDBJ whole genome shotgun (WGS) entry which is preliminary data.</text>
</comment>
<proteinExistence type="inferred from homology"/>
<gene>
    <name evidence="11" type="ORF">CR203_19800</name>
</gene>
<keyword evidence="12" id="KW-1185">Reference proteome</keyword>
<dbReference type="Proteomes" id="UP000281498">
    <property type="component" value="Unassembled WGS sequence"/>
</dbReference>
<evidence type="ECO:0000256" key="1">
    <source>
        <dbReference type="ARBA" id="ARBA00004429"/>
    </source>
</evidence>
<dbReference type="PANTHER" id="PTHR35011:SF11">
    <property type="entry name" value="TRAP TRANSPORTER SMALL PERMEASE PROTEIN"/>
    <property type="match status" value="1"/>
</dbReference>
<dbReference type="RefSeq" id="WP_110936936.1">
    <property type="nucleotide sequence ID" value="NZ_KZ614146.1"/>
</dbReference>
<evidence type="ECO:0000256" key="2">
    <source>
        <dbReference type="ARBA" id="ARBA00022448"/>
    </source>
</evidence>
<evidence type="ECO:0000256" key="7">
    <source>
        <dbReference type="ARBA" id="ARBA00023136"/>
    </source>
</evidence>
<evidence type="ECO:0000256" key="4">
    <source>
        <dbReference type="ARBA" id="ARBA00022519"/>
    </source>
</evidence>